<comment type="caution">
    <text evidence="2">The sequence shown here is derived from an EMBL/GenBank/DDBJ whole genome shotgun (WGS) entry which is preliminary data.</text>
</comment>
<evidence type="ECO:0000313" key="3">
    <source>
        <dbReference type="Proteomes" id="UP000285211"/>
    </source>
</evidence>
<keyword evidence="3" id="KW-1185">Reference proteome</keyword>
<sequence>MKRILILVLIVLFSSCNTYYYISNTEDIYLYNTPDKNDSSKEITLIPKGTYYYTTIVKKRFRKAKYGNLNGYIYNPYFDNPYYTPNSKVSVSNSSIKNNSTTNNSTYNYSSTSYDRPKTVNVKGYYRKNGTYVKPHTRSAPRRK</sequence>
<feature type="region of interest" description="Disordered" evidence="1">
    <location>
        <begin position="89"/>
        <end position="113"/>
    </location>
</feature>
<organism evidence="2 3">
    <name type="scientific">Flavobacterium sufflavum</name>
    <dbReference type="NCBI Taxonomy" id="1921138"/>
    <lineage>
        <taxon>Bacteria</taxon>
        <taxon>Pseudomonadati</taxon>
        <taxon>Bacteroidota</taxon>
        <taxon>Flavobacteriia</taxon>
        <taxon>Flavobacteriales</taxon>
        <taxon>Flavobacteriaceae</taxon>
        <taxon>Flavobacterium</taxon>
    </lineage>
</organism>
<dbReference type="RefSeq" id="WP_128194194.1">
    <property type="nucleotide sequence ID" value="NZ_SACJ01000003.1"/>
</dbReference>
<dbReference type="AlphaFoldDB" id="A0A3S2U6W7"/>
<accession>A0A3S2U6W7</accession>
<protein>
    <submittedName>
        <fullName evidence="2">Uncharacterized protein</fullName>
    </submittedName>
</protein>
<proteinExistence type="predicted"/>
<name>A0A3S2U6W7_9FLAO</name>
<gene>
    <name evidence="2" type="ORF">EOD40_07085</name>
</gene>
<dbReference type="EMBL" id="SACJ01000003">
    <property type="protein sequence ID" value="RVT77560.1"/>
    <property type="molecule type" value="Genomic_DNA"/>
</dbReference>
<dbReference type="PROSITE" id="PS51257">
    <property type="entry name" value="PROKAR_LIPOPROTEIN"/>
    <property type="match status" value="1"/>
</dbReference>
<dbReference type="OrthoDB" id="1100194at2"/>
<evidence type="ECO:0000313" key="2">
    <source>
        <dbReference type="EMBL" id="RVT77560.1"/>
    </source>
</evidence>
<evidence type="ECO:0000256" key="1">
    <source>
        <dbReference type="SAM" id="MobiDB-lite"/>
    </source>
</evidence>
<dbReference type="Proteomes" id="UP000285211">
    <property type="component" value="Unassembled WGS sequence"/>
</dbReference>
<reference evidence="2 3" key="1">
    <citation type="submission" date="2019-01" db="EMBL/GenBank/DDBJ databases">
        <authorList>
            <person name="Chen W.-M."/>
        </authorList>
    </citation>
    <scope>NUCLEOTIDE SEQUENCE [LARGE SCALE GENOMIC DNA]</scope>
    <source>
        <strain evidence="2 3">BBQ-12</strain>
    </source>
</reference>